<dbReference type="RefSeq" id="WP_267992540.1">
    <property type="nucleotide sequence ID" value="NZ_JAPQFC010001368.1"/>
</dbReference>
<reference evidence="1" key="2">
    <citation type="submission" date="2022-12" db="EMBL/GenBank/DDBJ databases">
        <authorList>
            <person name="Kardos G."/>
            <person name="Sarkozi R."/>
            <person name="Laczko L."/>
            <person name="Marton S."/>
            <person name="Makrai L."/>
            <person name="Banyai K."/>
            <person name="Fodor L."/>
        </authorList>
    </citation>
    <scope>NUCLEOTIDE SEQUENCE</scope>
    <source>
        <strain evidence="1">84/14</strain>
    </source>
</reference>
<dbReference type="Proteomes" id="UP001077788">
    <property type="component" value="Unassembled WGS sequence"/>
</dbReference>
<proteinExistence type="predicted"/>
<reference evidence="1" key="1">
    <citation type="journal article" date="2021" name="Vet Sci">
        <title>O-Serogroups and Pathovirotypes of Escherichia coli Isolated from Post-Weaning Piglets Showing Diarrhoea and/or Oedema in South Korea.</title>
        <authorList>
            <person name="Byun J.W."/>
            <person name="Moon B.Y."/>
            <person name="Do K.H."/>
            <person name="Lee K."/>
            <person name="Lee H.Y."/>
            <person name="Kim W.I."/>
            <person name="So B."/>
            <person name="Lee W.K."/>
        </authorList>
    </citation>
    <scope>NUCLEOTIDE SEQUENCE</scope>
    <source>
        <strain evidence="1">84/14</strain>
    </source>
</reference>
<organism evidence="1 2">
    <name type="scientific">Actinobacillus pleuropneumoniae</name>
    <name type="common">Haemophilus pleuropneumoniae</name>
    <dbReference type="NCBI Taxonomy" id="715"/>
    <lineage>
        <taxon>Bacteria</taxon>
        <taxon>Pseudomonadati</taxon>
        <taxon>Pseudomonadota</taxon>
        <taxon>Gammaproteobacteria</taxon>
        <taxon>Pasteurellales</taxon>
        <taxon>Pasteurellaceae</taxon>
        <taxon>Actinobacillus</taxon>
    </lineage>
</organism>
<evidence type="ECO:0008006" key="3">
    <source>
        <dbReference type="Google" id="ProtNLM"/>
    </source>
</evidence>
<protein>
    <recommendedName>
        <fullName evidence="3">Retrotransposon gag domain-containing protein</fullName>
    </recommendedName>
</protein>
<evidence type="ECO:0000313" key="2">
    <source>
        <dbReference type="Proteomes" id="UP001077788"/>
    </source>
</evidence>
<dbReference type="EMBL" id="JAPQFC010001368">
    <property type="protein sequence ID" value="MCY6525130.1"/>
    <property type="molecule type" value="Genomic_DNA"/>
</dbReference>
<feature type="non-terminal residue" evidence="1">
    <location>
        <position position="1"/>
    </location>
</feature>
<dbReference type="AlphaFoldDB" id="A0A9Q4DKJ2"/>
<name>A0A9Q4DKJ2_ACTPL</name>
<gene>
    <name evidence="1" type="ORF">OYG11_13110</name>
</gene>
<sequence length="69" mass="8433">PNQFVWYRWLCSRKQIVTWAIFMQEMIAHYEDTKSNTFFSQLINLKQKGLMVEHIEDFQKLNIRVNDIP</sequence>
<accession>A0A9Q4DKJ2</accession>
<comment type="caution">
    <text evidence="1">The sequence shown here is derived from an EMBL/GenBank/DDBJ whole genome shotgun (WGS) entry which is preliminary data.</text>
</comment>
<evidence type="ECO:0000313" key="1">
    <source>
        <dbReference type="EMBL" id="MCY6525130.1"/>
    </source>
</evidence>